<comment type="caution">
    <text evidence="1">The sequence shown here is derived from an EMBL/GenBank/DDBJ whole genome shotgun (WGS) entry which is preliminary data.</text>
</comment>
<reference evidence="1" key="1">
    <citation type="submission" date="2020-03" db="EMBL/GenBank/DDBJ databases">
        <authorList>
            <person name="Weist P."/>
        </authorList>
    </citation>
    <scope>NUCLEOTIDE SEQUENCE</scope>
</reference>
<name>A0A9N7TQ69_PLEPL</name>
<proteinExistence type="predicted"/>
<accession>A0A9N7TQ69</accession>
<dbReference type="EMBL" id="CADEAL010000213">
    <property type="protein sequence ID" value="CAB1416531.1"/>
    <property type="molecule type" value="Genomic_DNA"/>
</dbReference>
<evidence type="ECO:0000313" key="2">
    <source>
        <dbReference type="Proteomes" id="UP001153269"/>
    </source>
</evidence>
<organism evidence="1 2">
    <name type="scientific">Pleuronectes platessa</name>
    <name type="common">European plaice</name>
    <dbReference type="NCBI Taxonomy" id="8262"/>
    <lineage>
        <taxon>Eukaryota</taxon>
        <taxon>Metazoa</taxon>
        <taxon>Chordata</taxon>
        <taxon>Craniata</taxon>
        <taxon>Vertebrata</taxon>
        <taxon>Euteleostomi</taxon>
        <taxon>Actinopterygii</taxon>
        <taxon>Neopterygii</taxon>
        <taxon>Teleostei</taxon>
        <taxon>Neoteleostei</taxon>
        <taxon>Acanthomorphata</taxon>
        <taxon>Carangaria</taxon>
        <taxon>Pleuronectiformes</taxon>
        <taxon>Pleuronectoidei</taxon>
        <taxon>Pleuronectidae</taxon>
        <taxon>Pleuronectes</taxon>
    </lineage>
</organism>
<dbReference type="Proteomes" id="UP001153269">
    <property type="component" value="Unassembled WGS sequence"/>
</dbReference>
<gene>
    <name evidence="1" type="ORF">PLEPLA_LOCUS4322</name>
</gene>
<protein>
    <submittedName>
        <fullName evidence="1">Uncharacterized protein</fullName>
    </submittedName>
</protein>
<keyword evidence="2" id="KW-1185">Reference proteome</keyword>
<dbReference type="AlphaFoldDB" id="A0A9N7TQ69"/>
<sequence length="167" mass="18402">MRVWLERNEEEEEDWTGKQRVFETMEPPCCKVSSQMTGGRFLSLGTGQSRVTPFHWSSCMFNPLFFSIFISPPARIALISSSLSPHIIVPPHRPPSSHFHVIDPFPPNPLLCPSFLLPPSILPLLTSPIPSFPKTNTPWAGLSSLHLSLPLPVDAAFAQGLGSALCC</sequence>
<evidence type="ECO:0000313" key="1">
    <source>
        <dbReference type="EMBL" id="CAB1416531.1"/>
    </source>
</evidence>